<dbReference type="Pfam" id="PF05662">
    <property type="entry name" value="YadA_stalk"/>
    <property type="match status" value="2"/>
</dbReference>
<dbReference type="Proteomes" id="UP000757890">
    <property type="component" value="Unassembled WGS sequence"/>
</dbReference>
<feature type="domain" description="Trimeric autotransporter adhesin YadA-like stalk" evidence="2">
    <location>
        <begin position="772"/>
        <end position="814"/>
    </location>
</feature>
<dbReference type="AlphaFoldDB" id="A0A930B9U0"/>
<feature type="non-terminal residue" evidence="3">
    <location>
        <position position="1"/>
    </location>
</feature>
<feature type="domain" description="Trimeric autotransporter adhesin YadA-like head" evidence="1">
    <location>
        <begin position="6"/>
        <end position="28"/>
    </location>
</feature>
<name>A0A930B9U0_9FIRM</name>
<gene>
    <name evidence="3" type="ORF">HXL70_09570</name>
</gene>
<comment type="caution">
    <text evidence="3">The sequence shown here is derived from an EMBL/GenBank/DDBJ whole genome shotgun (WGS) entry which is preliminary data.</text>
</comment>
<dbReference type="Gene3D" id="2.150.10.10">
    <property type="entry name" value="Serralysin-like metalloprotease, C-terminal"/>
    <property type="match status" value="4"/>
</dbReference>
<evidence type="ECO:0000259" key="1">
    <source>
        <dbReference type="Pfam" id="PF05658"/>
    </source>
</evidence>
<feature type="non-terminal residue" evidence="3">
    <location>
        <position position="817"/>
    </location>
</feature>
<organism evidence="3 4">
    <name type="scientific">Dialister invisus</name>
    <dbReference type="NCBI Taxonomy" id="218538"/>
    <lineage>
        <taxon>Bacteria</taxon>
        <taxon>Bacillati</taxon>
        <taxon>Bacillota</taxon>
        <taxon>Negativicutes</taxon>
        <taxon>Veillonellales</taxon>
        <taxon>Veillonellaceae</taxon>
        <taxon>Dialister</taxon>
    </lineage>
</organism>
<evidence type="ECO:0000313" key="3">
    <source>
        <dbReference type="EMBL" id="MBF1130267.1"/>
    </source>
</evidence>
<dbReference type="GO" id="GO:0019867">
    <property type="term" value="C:outer membrane"/>
    <property type="evidence" value="ECO:0007669"/>
    <property type="project" value="InterPro"/>
</dbReference>
<feature type="domain" description="Trimeric autotransporter adhesin YadA-like head" evidence="1">
    <location>
        <begin position="322"/>
        <end position="345"/>
    </location>
</feature>
<reference evidence="3" key="1">
    <citation type="submission" date="2020-04" db="EMBL/GenBank/DDBJ databases">
        <title>Deep metagenomics examines the oral microbiome during advanced dental caries in children, revealing novel taxa and co-occurrences with host molecules.</title>
        <authorList>
            <person name="Baker J.L."/>
            <person name="Morton J.T."/>
            <person name="Dinis M."/>
            <person name="Alvarez R."/>
            <person name="Tran N.C."/>
            <person name="Knight R."/>
            <person name="Edlund A."/>
        </authorList>
    </citation>
    <scope>NUCLEOTIDE SEQUENCE</scope>
    <source>
        <strain evidence="3">JCVI_32_bin.14</strain>
    </source>
</reference>
<feature type="domain" description="Trimeric autotransporter adhesin YadA-like head" evidence="1">
    <location>
        <begin position="85"/>
        <end position="105"/>
    </location>
</feature>
<evidence type="ECO:0000313" key="4">
    <source>
        <dbReference type="Proteomes" id="UP000757890"/>
    </source>
</evidence>
<dbReference type="SUPFAM" id="SSF101967">
    <property type="entry name" value="Adhesin YadA, collagen-binding domain"/>
    <property type="match status" value="3"/>
</dbReference>
<protein>
    <submittedName>
        <fullName evidence="3">Hemagglutinin</fullName>
    </submittedName>
</protein>
<sequence length="817" mass="80699">DQFTASTIAIGNNATATENGDIVIGRQATSTVSKYHGEDGSGAVVMGSEAHSYGSRGDVVLGSGAEANIIRKGTTNPADAAGYSQSIAIGSMAKVYGTQAMAIGGDVKSIGHSSIAIGGNDVDLVKSDLQAAVPGFWAAGVQNKFERETAALYPGTTLGNAALSTSEYRSNTASIGAASIAMGAMTQSFGIGSTAIGVNSMSKGAASTSIGVIARSWGKNSLAIGSQAGAYGDKSTSLGDTNMVGFDMTDGTTSGAASSAVGTDNKVYGNNSYVIGGGNTIGSATITETTEANGDKIKKVTAGTVKGNTAGAFGYKNTVTTDNAYVVGNNSTASADGAMVLGSSASVTGKNGVALGNNTKVANENAVAIGNGSETAAAVATPSATINGVAHNFAGVNPASTVSVGKAGAERTITNVAAGRISATSTDAINGSQLYAVTSEVDKGVAYAGDVKAAAAAANKFTRKLGEQTNIVGGVTDTSKLTDGNIGVVSNGTDTLNIKLAKDVKVDSVTAGNTVINNNGLTVGGNTYVTNNGINANNAPITNVASGGTTDSNAANIGDVKKAAAGAKATVTGAKQATVTSTVDVADGHTDYVVSATKTTLAAEAGGKVSVTGGTEDANGVIAYTVGLDAATKTAINNIGGGTIAAGDNKTVTGDTVNTYLNNNYYDKPTMDTKLGDKANTNLDNITNAGKTVINDIAADAVKVVNGKNTTVTPGTENGANGTVKTYAVNVSGNLTGITSISNQKTAPSGTTTGAKITLGDTTNTVNVGGAQINNVADGQVAAGSKDAVNGGQLHDAKNEVINKGLRFDADNNSEKT</sequence>
<dbReference type="InterPro" id="IPR008640">
    <property type="entry name" value="Adhesin_Head_dom"/>
</dbReference>
<feature type="domain" description="Trimeric autotransporter adhesin YadA-like head" evidence="1">
    <location>
        <begin position="348"/>
        <end position="373"/>
    </location>
</feature>
<dbReference type="Gene3D" id="2.20.70.140">
    <property type="match status" value="1"/>
</dbReference>
<dbReference type="CDD" id="cd12820">
    <property type="entry name" value="LbR_YadA-like"/>
    <property type="match status" value="1"/>
</dbReference>
<feature type="domain" description="Trimeric autotransporter adhesin YadA-like head" evidence="1">
    <location>
        <begin position="218"/>
        <end position="239"/>
    </location>
</feature>
<dbReference type="InterPro" id="IPR008635">
    <property type="entry name" value="Coiled_stalk_dom"/>
</dbReference>
<dbReference type="EMBL" id="JABZMK010000148">
    <property type="protein sequence ID" value="MBF1130267.1"/>
    <property type="molecule type" value="Genomic_DNA"/>
</dbReference>
<feature type="domain" description="Trimeric autotransporter adhesin YadA-like stalk" evidence="2">
    <location>
        <begin position="413"/>
        <end position="445"/>
    </location>
</feature>
<feature type="domain" description="Trimeric autotransporter adhesin YadA-like head" evidence="1">
    <location>
        <begin position="176"/>
        <end position="200"/>
    </location>
</feature>
<proteinExistence type="predicted"/>
<evidence type="ECO:0000259" key="2">
    <source>
        <dbReference type="Pfam" id="PF05662"/>
    </source>
</evidence>
<accession>A0A930B9U0</accession>
<dbReference type="Pfam" id="PF05658">
    <property type="entry name" value="YadA_head"/>
    <property type="match status" value="6"/>
</dbReference>
<dbReference type="InterPro" id="IPR011049">
    <property type="entry name" value="Serralysin-like_metalloprot_C"/>
</dbReference>